<proteinExistence type="predicted"/>
<name>A0AAV7R2Y9_PLEWA</name>
<keyword evidence="3" id="KW-1185">Reference proteome</keyword>
<dbReference type="EMBL" id="JANPWB010000010">
    <property type="protein sequence ID" value="KAJ1145123.1"/>
    <property type="molecule type" value="Genomic_DNA"/>
</dbReference>
<feature type="region of interest" description="Disordered" evidence="1">
    <location>
        <begin position="70"/>
        <end position="126"/>
    </location>
</feature>
<protein>
    <submittedName>
        <fullName evidence="2">Uncharacterized protein</fullName>
    </submittedName>
</protein>
<evidence type="ECO:0000256" key="1">
    <source>
        <dbReference type="SAM" id="MobiDB-lite"/>
    </source>
</evidence>
<evidence type="ECO:0000313" key="2">
    <source>
        <dbReference type="EMBL" id="KAJ1145123.1"/>
    </source>
</evidence>
<accession>A0AAV7R2Y9</accession>
<organism evidence="2 3">
    <name type="scientific">Pleurodeles waltl</name>
    <name type="common">Iberian ribbed newt</name>
    <dbReference type="NCBI Taxonomy" id="8319"/>
    <lineage>
        <taxon>Eukaryota</taxon>
        <taxon>Metazoa</taxon>
        <taxon>Chordata</taxon>
        <taxon>Craniata</taxon>
        <taxon>Vertebrata</taxon>
        <taxon>Euteleostomi</taxon>
        <taxon>Amphibia</taxon>
        <taxon>Batrachia</taxon>
        <taxon>Caudata</taxon>
        <taxon>Salamandroidea</taxon>
        <taxon>Salamandridae</taxon>
        <taxon>Pleurodelinae</taxon>
        <taxon>Pleurodeles</taxon>
    </lineage>
</organism>
<dbReference type="Proteomes" id="UP001066276">
    <property type="component" value="Chromosome 6"/>
</dbReference>
<comment type="caution">
    <text evidence="2">The sequence shown here is derived from an EMBL/GenBank/DDBJ whole genome shotgun (WGS) entry which is preliminary data.</text>
</comment>
<dbReference type="AlphaFoldDB" id="A0AAV7R2Y9"/>
<evidence type="ECO:0000313" key="3">
    <source>
        <dbReference type="Proteomes" id="UP001066276"/>
    </source>
</evidence>
<reference evidence="2" key="1">
    <citation type="journal article" date="2022" name="bioRxiv">
        <title>Sequencing and chromosome-scale assembly of the giantPleurodeles waltlgenome.</title>
        <authorList>
            <person name="Brown T."/>
            <person name="Elewa A."/>
            <person name="Iarovenko S."/>
            <person name="Subramanian E."/>
            <person name="Araus A.J."/>
            <person name="Petzold A."/>
            <person name="Susuki M."/>
            <person name="Suzuki K.-i.T."/>
            <person name="Hayashi T."/>
            <person name="Toyoda A."/>
            <person name="Oliveira C."/>
            <person name="Osipova E."/>
            <person name="Leigh N.D."/>
            <person name="Simon A."/>
            <person name="Yun M.H."/>
        </authorList>
    </citation>
    <scope>NUCLEOTIDE SEQUENCE</scope>
    <source>
        <strain evidence="2">20211129_DDA</strain>
        <tissue evidence="2">Liver</tissue>
    </source>
</reference>
<gene>
    <name evidence="2" type="ORF">NDU88_011415</name>
</gene>
<sequence length="126" mass="13470">MVTAALRPHPAPLLHVTMMAWVPFLQTSSPSVPPEPSSLSLPGWSSPLSTFSRMHQHSAAVCVRQPISSPERGLCRQGHPGTPLHCTRGGRMAPFTPGPPPPLTRLSEEPAEAAVMSSRPRARGRG</sequence>